<dbReference type="GO" id="GO:0008270">
    <property type="term" value="F:zinc ion binding"/>
    <property type="evidence" value="ECO:0007669"/>
    <property type="project" value="InterPro"/>
</dbReference>
<accession>A0A9P8RJP2</accession>
<dbReference type="RefSeq" id="XP_045953818.1">
    <property type="nucleotide sequence ID" value="XM_046096875.1"/>
</dbReference>
<dbReference type="InterPro" id="IPR001138">
    <property type="entry name" value="Zn2Cys6_DnaBD"/>
</dbReference>
<dbReference type="PROSITE" id="PS00463">
    <property type="entry name" value="ZN2_CY6_FUNGAL_1"/>
    <property type="match status" value="1"/>
</dbReference>
<dbReference type="Gene3D" id="4.10.240.10">
    <property type="entry name" value="Zn(2)-C6 fungal-type DNA-binding domain"/>
    <property type="match status" value="1"/>
</dbReference>
<evidence type="ECO:0000313" key="4">
    <source>
        <dbReference type="Proteomes" id="UP000758603"/>
    </source>
</evidence>
<dbReference type="AlphaFoldDB" id="A0A9P8RJP2"/>
<evidence type="ECO:0000259" key="2">
    <source>
        <dbReference type="PROSITE" id="PS50048"/>
    </source>
</evidence>
<sequence>MPRPLRTSCDRCHSQKLKCPKQPGVTTCTRCAKAGASCIFSPVGLNVRRTLASPVNEVEIAWQENAHNLEMNLDWPTWEIDGTLTGLLESHVTPPALDLQKSNPRSTCVQQLSALALDIDNVFGLIPSNPGVHMSKDGSIEDMMANWPVKFTQRQALEQLFASAQRLITIYPSTVDVIFKQLDDEDCDNPNCIHRLELPENLEGELGAFASKAYEAKPLDPFIFNLLLTCHTRVTDVLEVLLVHVSMCAKVTLAMPKTQEPQLHIPELKVGDFVASPEFSSSMQAVMLAHIASVLADRAKQLQVKIANTFRDSNSTKQASMYKLQCEVLVEESESKVVALQKMRDVLVKVGYMR</sequence>
<name>A0A9P8RJP2_9PEZI</name>
<organism evidence="3 4">
    <name type="scientific">Truncatella angustata</name>
    <dbReference type="NCBI Taxonomy" id="152316"/>
    <lineage>
        <taxon>Eukaryota</taxon>
        <taxon>Fungi</taxon>
        <taxon>Dikarya</taxon>
        <taxon>Ascomycota</taxon>
        <taxon>Pezizomycotina</taxon>
        <taxon>Sordariomycetes</taxon>
        <taxon>Xylariomycetidae</taxon>
        <taxon>Amphisphaeriales</taxon>
        <taxon>Sporocadaceae</taxon>
        <taxon>Truncatella</taxon>
    </lineage>
</organism>
<dbReference type="GO" id="GO:0000981">
    <property type="term" value="F:DNA-binding transcription factor activity, RNA polymerase II-specific"/>
    <property type="evidence" value="ECO:0007669"/>
    <property type="project" value="InterPro"/>
</dbReference>
<protein>
    <recommendedName>
        <fullName evidence="2">Zn(2)-C6 fungal-type domain-containing protein</fullName>
    </recommendedName>
</protein>
<dbReference type="PROSITE" id="PS50048">
    <property type="entry name" value="ZN2_CY6_FUNGAL_2"/>
    <property type="match status" value="1"/>
</dbReference>
<dbReference type="SUPFAM" id="SSF57701">
    <property type="entry name" value="Zn2/Cys6 DNA-binding domain"/>
    <property type="match status" value="1"/>
</dbReference>
<feature type="domain" description="Zn(2)-C6 fungal-type" evidence="2">
    <location>
        <begin position="8"/>
        <end position="40"/>
    </location>
</feature>
<dbReference type="SMART" id="SM00066">
    <property type="entry name" value="GAL4"/>
    <property type="match status" value="1"/>
</dbReference>
<proteinExistence type="predicted"/>
<dbReference type="OrthoDB" id="2574141at2759"/>
<dbReference type="CDD" id="cd00067">
    <property type="entry name" value="GAL4"/>
    <property type="match status" value="1"/>
</dbReference>
<comment type="caution">
    <text evidence="3">The sequence shown here is derived from an EMBL/GenBank/DDBJ whole genome shotgun (WGS) entry which is preliminary data.</text>
</comment>
<dbReference type="EMBL" id="JAGPXC010000009">
    <property type="protein sequence ID" value="KAH6647304.1"/>
    <property type="molecule type" value="Genomic_DNA"/>
</dbReference>
<gene>
    <name evidence="3" type="ORF">BKA67DRAFT_432205</name>
</gene>
<evidence type="ECO:0000256" key="1">
    <source>
        <dbReference type="ARBA" id="ARBA00023242"/>
    </source>
</evidence>
<evidence type="ECO:0000313" key="3">
    <source>
        <dbReference type="EMBL" id="KAH6647304.1"/>
    </source>
</evidence>
<keyword evidence="4" id="KW-1185">Reference proteome</keyword>
<keyword evidence="1" id="KW-0539">Nucleus</keyword>
<dbReference type="GeneID" id="70125767"/>
<dbReference type="InterPro" id="IPR036864">
    <property type="entry name" value="Zn2-C6_fun-type_DNA-bd_sf"/>
</dbReference>
<dbReference type="Proteomes" id="UP000758603">
    <property type="component" value="Unassembled WGS sequence"/>
</dbReference>
<reference evidence="3" key="1">
    <citation type="journal article" date="2021" name="Nat. Commun.">
        <title>Genetic determinants of endophytism in the Arabidopsis root mycobiome.</title>
        <authorList>
            <person name="Mesny F."/>
            <person name="Miyauchi S."/>
            <person name="Thiergart T."/>
            <person name="Pickel B."/>
            <person name="Atanasova L."/>
            <person name="Karlsson M."/>
            <person name="Huettel B."/>
            <person name="Barry K.W."/>
            <person name="Haridas S."/>
            <person name="Chen C."/>
            <person name="Bauer D."/>
            <person name="Andreopoulos W."/>
            <person name="Pangilinan J."/>
            <person name="LaButti K."/>
            <person name="Riley R."/>
            <person name="Lipzen A."/>
            <person name="Clum A."/>
            <person name="Drula E."/>
            <person name="Henrissat B."/>
            <person name="Kohler A."/>
            <person name="Grigoriev I.V."/>
            <person name="Martin F.M."/>
            <person name="Hacquard S."/>
        </authorList>
    </citation>
    <scope>NUCLEOTIDE SEQUENCE</scope>
    <source>
        <strain evidence="3">MPI-SDFR-AT-0073</strain>
    </source>
</reference>
<dbReference type="Pfam" id="PF00172">
    <property type="entry name" value="Zn_clus"/>
    <property type="match status" value="1"/>
</dbReference>